<evidence type="ECO:0000313" key="5">
    <source>
        <dbReference type="Proteomes" id="UP001596504"/>
    </source>
</evidence>
<dbReference type="RefSeq" id="WP_380662648.1">
    <property type="nucleotide sequence ID" value="NZ_JBHTCJ010000001.1"/>
</dbReference>
<dbReference type="InterPro" id="IPR002347">
    <property type="entry name" value="SDR_fam"/>
</dbReference>
<accession>A0ABW2LBF1</accession>
<keyword evidence="5" id="KW-1185">Reference proteome</keyword>
<protein>
    <submittedName>
        <fullName evidence="4">SDR family oxidoreductase</fullName>
    </submittedName>
</protein>
<evidence type="ECO:0000313" key="4">
    <source>
        <dbReference type="EMBL" id="MFC7339794.1"/>
    </source>
</evidence>
<reference evidence="5" key="1">
    <citation type="journal article" date="2019" name="Int. J. Syst. Evol. Microbiol.">
        <title>The Global Catalogue of Microorganisms (GCM) 10K type strain sequencing project: providing services to taxonomists for standard genome sequencing and annotation.</title>
        <authorList>
            <consortium name="The Broad Institute Genomics Platform"/>
            <consortium name="The Broad Institute Genome Sequencing Center for Infectious Disease"/>
            <person name="Wu L."/>
            <person name="Ma J."/>
        </authorList>
    </citation>
    <scope>NUCLEOTIDE SEQUENCE [LARGE SCALE GENOMIC DNA]</scope>
    <source>
        <strain evidence="5">WLHS5</strain>
    </source>
</reference>
<dbReference type="Pfam" id="PF13561">
    <property type="entry name" value="adh_short_C2"/>
    <property type="match status" value="1"/>
</dbReference>
<dbReference type="InterPro" id="IPR036291">
    <property type="entry name" value="NAD(P)-bd_dom_sf"/>
</dbReference>
<dbReference type="Proteomes" id="UP001596504">
    <property type="component" value="Unassembled WGS sequence"/>
</dbReference>
<dbReference type="EMBL" id="JBHTCJ010000001">
    <property type="protein sequence ID" value="MFC7339794.1"/>
    <property type="molecule type" value="Genomic_DNA"/>
</dbReference>
<feature type="domain" description="Ketoreductase" evidence="3">
    <location>
        <begin position="10"/>
        <end position="176"/>
    </location>
</feature>
<comment type="caution">
    <text evidence="4">The sequence shown here is derived from an EMBL/GenBank/DDBJ whole genome shotgun (WGS) entry which is preliminary data.</text>
</comment>
<evidence type="ECO:0000259" key="3">
    <source>
        <dbReference type="SMART" id="SM00822"/>
    </source>
</evidence>
<comment type="similarity">
    <text evidence="1">Belongs to the short-chain dehydrogenases/reductases (SDR) family.</text>
</comment>
<dbReference type="NCBIfam" id="NF005893">
    <property type="entry name" value="PRK07856.1"/>
    <property type="match status" value="1"/>
</dbReference>
<dbReference type="Gene3D" id="3.40.50.720">
    <property type="entry name" value="NAD(P)-binding Rossmann-like Domain"/>
    <property type="match status" value="1"/>
</dbReference>
<dbReference type="PRINTS" id="PR00080">
    <property type="entry name" value="SDRFAMILY"/>
</dbReference>
<dbReference type="PRINTS" id="PR00081">
    <property type="entry name" value="GDHRDH"/>
</dbReference>
<dbReference type="CDD" id="cd05233">
    <property type="entry name" value="SDR_c"/>
    <property type="match status" value="1"/>
</dbReference>
<evidence type="ECO:0000256" key="1">
    <source>
        <dbReference type="ARBA" id="ARBA00006484"/>
    </source>
</evidence>
<dbReference type="InterPro" id="IPR020904">
    <property type="entry name" value="Sc_DH/Rdtase_CS"/>
</dbReference>
<dbReference type="SMART" id="SM00822">
    <property type="entry name" value="PKS_KR"/>
    <property type="match status" value="1"/>
</dbReference>
<dbReference type="PROSITE" id="PS00061">
    <property type="entry name" value="ADH_SHORT"/>
    <property type="match status" value="1"/>
</dbReference>
<gene>
    <name evidence="4" type="ORF">ACFQRI_00110</name>
</gene>
<organism evidence="4 5">
    <name type="scientific">Saccharopolyspora griseoalba</name>
    <dbReference type="NCBI Taxonomy" id="1431848"/>
    <lineage>
        <taxon>Bacteria</taxon>
        <taxon>Bacillati</taxon>
        <taxon>Actinomycetota</taxon>
        <taxon>Actinomycetes</taxon>
        <taxon>Pseudonocardiales</taxon>
        <taxon>Pseudonocardiaceae</taxon>
        <taxon>Saccharopolyspora</taxon>
    </lineage>
</organism>
<proteinExistence type="inferred from homology"/>
<dbReference type="InterPro" id="IPR057326">
    <property type="entry name" value="KR_dom"/>
</dbReference>
<evidence type="ECO:0000256" key="2">
    <source>
        <dbReference type="ARBA" id="ARBA00023002"/>
    </source>
</evidence>
<keyword evidence="2" id="KW-0560">Oxidoreductase</keyword>
<dbReference type="PANTHER" id="PTHR43639:SF1">
    <property type="entry name" value="SHORT-CHAIN DEHYDROGENASE_REDUCTASE FAMILY PROTEIN"/>
    <property type="match status" value="1"/>
</dbReference>
<dbReference type="SUPFAM" id="SSF51735">
    <property type="entry name" value="NAD(P)-binding Rossmann-fold domains"/>
    <property type="match status" value="1"/>
</dbReference>
<sequence length="256" mass="26429">MAYEIDLTDRVVLVTGGGRGVGAGIAEVFLRAGAHVEICGRREPAGPTEIGGRRARFSAVDVREADQVADWIADVEDRRGRLDVVVNNAGGAPFANFVDGSTRFHAKVNDLNFMGAVHLAHAAHPLLRRSGSGVMLSVTSISARRPSPGTAVYGAAKAALESLTASLAVEWAPEVRVNAVSCGLVATPGSVDHYGGAEQAARVAATIPRGVFAAPQDVGQACLLLASPLADHITGAVLDVDGGGERPAFLQHTPNS</sequence>
<name>A0ABW2LBF1_9PSEU</name>
<dbReference type="PANTHER" id="PTHR43639">
    <property type="entry name" value="OXIDOREDUCTASE, SHORT-CHAIN DEHYDROGENASE/REDUCTASE FAMILY (AFU_ORTHOLOGUE AFUA_5G02870)"/>
    <property type="match status" value="1"/>
</dbReference>